<dbReference type="InterPro" id="IPR025355">
    <property type="entry name" value="DUF4259"/>
</dbReference>
<gene>
    <name evidence="1" type="ORF">ACFOZ9_05055</name>
</gene>
<dbReference type="EMBL" id="JBHSEH010000005">
    <property type="protein sequence ID" value="MFC4425572.1"/>
    <property type="molecule type" value="Genomic_DNA"/>
</dbReference>
<protein>
    <submittedName>
        <fullName evidence="1">DUF4259 domain-containing protein</fullName>
    </submittedName>
</protein>
<dbReference type="Proteomes" id="UP001595998">
    <property type="component" value="Unassembled WGS sequence"/>
</dbReference>
<name>A0ABV8XLV9_9DEIO</name>
<reference evidence="2" key="1">
    <citation type="journal article" date="2019" name="Int. J. Syst. Evol. Microbiol.">
        <title>The Global Catalogue of Microorganisms (GCM) 10K type strain sequencing project: providing services to taxonomists for standard genome sequencing and annotation.</title>
        <authorList>
            <consortium name="The Broad Institute Genomics Platform"/>
            <consortium name="The Broad Institute Genome Sequencing Center for Infectious Disease"/>
            <person name="Wu L."/>
            <person name="Ma J."/>
        </authorList>
    </citation>
    <scope>NUCLEOTIDE SEQUENCE [LARGE SCALE GENOMIC DNA]</scope>
    <source>
        <strain evidence="2">CCUG 56029</strain>
    </source>
</reference>
<sequence length="133" mass="14210">MNVWGTGPFENEVGAAFAQEVQQDGPLALAEAFEVALDPDTDFLAAEEGHRVVAAAQLLVCVLENDTAPLTDAGLRAWVQGLSGAQLQPLRDLAREALGRTLGPDSELPDLWEDADDSEAWQATVQALRSRLG</sequence>
<evidence type="ECO:0000313" key="1">
    <source>
        <dbReference type="EMBL" id="MFC4425572.1"/>
    </source>
</evidence>
<proteinExistence type="predicted"/>
<dbReference type="RefSeq" id="WP_380037094.1">
    <property type="nucleotide sequence ID" value="NZ_JBHSEH010000005.1"/>
</dbReference>
<comment type="caution">
    <text evidence="1">The sequence shown here is derived from an EMBL/GenBank/DDBJ whole genome shotgun (WGS) entry which is preliminary data.</text>
</comment>
<keyword evidence="2" id="KW-1185">Reference proteome</keyword>
<evidence type="ECO:0000313" key="2">
    <source>
        <dbReference type="Proteomes" id="UP001595998"/>
    </source>
</evidence>
<organism evidence="1 2">
    <name type="scientific">Deinococcus navajonensis</name>
    <dbReference type="NCBI Taxonomy" id="309884"/>
    <lineage>
        <taxon>Bacteria</taxon>
        <taxon>Thermotogati</taxon>
        <taxon>Deinococcota</taxon>
        <taxon>Deinococci</taxon>
        <taxon>Deinococcales</taxon>
        <taxon>Deinococcaceae</taxon>
        <taxon>Deinococcus</taxon>
    </lineage>
</organism>
<accession>A0ABV8XLV9</accession>
<dbReference type="Pfam" id="PF14078">
    <property type="entry name" value="DUF4259"/>
    <property type="match status" value="1"/>
</dbReference>